<dbReference type="PANTHER" id="PTHR30371:SF0">
    <property type="entry name" value="SEC-INDEPENDENT PROTEIN TRANSLOCASE PROTEIN TATC, CHLOROPLASTIC-RELATED"/>
    <property type="match status" value="1"/>
</dbReference>
<dbReference type="GO" id="GO:0043953">
    <property type="term" value="P:protein transport by the Tat complex"/>
    <property type="evidence" value="ECO:0007669"/>
    <property type="project" value="TreeGrafter"/>
</dbReference>
<reference evidence="6" key="1">
    <citation type="submission" date="2009-10" db="EMBL/GenBank/DDBJ databases">
        <title>Diversity of trophic interactions inside an arsenic-rich microbial ecosystem.</title>
        <authorList>
            <person name="Bertin P.N."/>
            <person name="Heinrich-Salmeron A."/>
            <person name="Pelletier E."/>
            <person name="Goulhen-Chollet F."/>
            <person name="Arsene-Ploetze F."/>
            <person name="Gallien S."/>
            <person name="Calteau A."/>
            <person name="Vallenet D."/>
            <person name="Casiot C."/>
            <person name="Chane-Woon-Ming B."/>
            <person name="Giloteaux L."/>
            <person name="Barakat M."/>
            <person name="Bonnefoy V."/>
            <person name="Bruneel O."/>
            <person name="Chandler M."/>
            <person name="Cleiss J."/>
            <person name="Duran R."/>
            <person name="Elbaz-Poulichet F."/>
            <person name="Fonknechten N."/>
            <person name="Lauga B."/>
            <person name="Mornico D."/>
            <person name="Ortet P."/>
            <person name="Schaeffer C."/>
            <person name="Siguier P."/>
            <person name="Alexander Thil Smith A."/>
            <person name="Van Dorsselaer A."/>
            <person name="Weissenbach J."/>
            <person name="Medigue C."/>
            <person name="Le Paslier D."/>
        </authorList>
    </citation>
    <scope>NUCLEOTIDE SEQUENCE</scope>
</reference>
<protein>
    <submittedName>
        <fullName evidence="6">Sec-independent protein translocase protein TatC</fullName>
    </submittedName>
</protein>
<keyword evidence="4 5" id="KW-0472">Membrane</keyword>
<evidence type="ECO:0000256" key="2">
    <source>
        <dbReference type="ARBA" id="ARBA00022692"/>
    </source>
</evidence>
<dbReference type="GO" id="GO:0009977">
    <property type="term" value="F:proton motive force dependent protein transmembrane transporter activity"/>
    <property type="evidence" value="ECO:0007669"/>
    <property type="project" value="TreeGrafter"/>
</dbReference>
<keyword evidence="2 5" id="KW-0812">Transmembrane</keyword>
<feature type="transmembrane region" description="Helical" evidence="5">
    <location>
        <begin position="21"/>
        <end position="39"/>
    </location>
</feature>
<gene>
    <name evidence="6" type="primary">tatC</name>
    <name evidence="6" type="ORF">CARN7_0807</name>
</gene>
<dbReference type="EMBL" id="CABR01000066">
    <property type="protein sequence ID" value="CBI10050.1"/>
    <property type="molecule type" value="Genomic_DNA"/>
</dbReference>
<dbReference type="HAMAP" id="MF_00902">
    <property type="entry name" value="TatC"/>
    <property type="match status" value="1"/>
</dbReference>
<dbReference type="GO" id="GO:0033281">
    <property type="term" value="C:TAT protein transport complex"/>
    <property type="evidence" value="ECO:0007669"/>
    <property type="project" value="TreeGrafter"/>
</dbReference>
<feature type="transmembrane region" description="Helical" evidence="5">
    <location>
        <begin position="158"/>
        <end position="181"/>
    </location>
</feature>
<feature type="transmembrane region" description="Helical" evidence="5">
    <location>
        <begin position="193"/>
        <end position="211"/>
    </location>
</feature>
<feature type="transmembrane region" description="Helical" evidence="5">
    <location>
        <begin position="75"/>
        <end position="96"/>
    </location>
</feature>
<evidence type="ECO:0000313" key="6">
    <source>
        <dbReference type="EMBL" id="CBI10050.1"/>
    </source>
</evidence>
<dbReference type="AlphaFoldDB" id="E6QS28"/>
<evidence type="ECO:0000256" key="5">
    <source>
        <dbReference type="SAM" id="Phobius"/>
    </source>
</evidence>
<feature type="transmembrane region" description="Helical" evidence="5">
    <location>
        <begin position="108"/>
        <end position="138"/>
    </location>
</feature>
<comment type="caution">
    <text evidence="6">The sequence shown here is derived from an EMBL/GenBank/DDBJ whole genome shotgun (WGS) entry which is preliminary data.</text>
</comment>
<accession>E6QS28</accession>
<keyword evidence="3 5" id="KW-1133">Transmembrane helix</keyword>
<comment type="subcellular location">
    <subcellularLocation>
        <location evidence="1">Membrane</location>
        <topology evidence="1">Multi-pass membrane protein</topology>
    </subcellularLocation>
</comment>
<evidence type="ECO:0000256" key="3">
    <source>
        <dbReference type="ARBA" id="ARBA00022989"/>
    </source>
</evidence>
<feature type="transmembrane region" description="Helical" evidence="5">
    <location>
        <begin position="217"/>
        <end position="236"/>
    </location>
</feature>
<dbReference type="PROSITE" id="PS01218">
    <property type="entry name" value="TATC"/>
    <property type="match status" value="1"/>
</dbReference>
<dbReference type="InterPro" id="IPR002033">
    <property type="entry name" value="TatC"/>
</dbReference>
<dbReference type="PANTHER" id="PTHR30371">
    <property type="entry name" value="SEC-INDEPENDENT PROTEIN TRANSLOCASE PROTEIN TATC"/>
    <property type="match status" value="1"/>
</dbReference>
<organism evidence="6">
    <name type="scientific">mine drainage metagenome</name>
    <dbReference type="NCBI Taxonomy" id="410659"/>
    <lineage>
        <taxon>unclassified sequences</taxon>
        <taxon>metagenomes</taxon>
        <taxon>ecological metagenomes</taxon>
    </lineage>
</organism>
<dbReference type="NCBIfam" id="TIGR00945">
    <property type="entry name" value="tatC"/>
    <property type="match status" value="1"/>
</dbReference>
<evidence type="ECO:0000256" key="1">
    <source>
        <dbReference type="ARBA" id="ARBA00004141"/>
    </source>
</evidence>
<evidence type="ECO:0000256" key="4">
    <source>
        <dbReference type="ARBA" id="ARBA00023136"/>
    </source>
</evidence>
<dbReference type="Pfam" id="PF00902">
    <property type="entry name" value="TatC"/>
    <property type="match status" value="1"/>
</dbReference>
<name>E6QS28_9ZZZZ</name>
<sequence length="252" mass="27958">MTMIDPQISFFSHLIELRTRLLRAISAVVIIFIGLFHWSNQIYSLLARPLLRTLPKGGQLIATEVTAPFLVPMKVTLMAAFLLALPYILYQIWSFIAPGLYAHEKRLALPLVFASVLLFFCGMSFAYFIVFPVIFGFISGVTPAGVAMMTDISKYLDFVMTLFLAFGVTFEVPVLVVLLVNVGVVSVAKLREIRPYVIVGSFVVGAIFTPPDVLSQTMLALPLWLLYELGVLVASFNQKSRATPAESEAERD</sequence>
<dbReference type="InterPro" id="IPR019820">
    <property type="entry name" value="Sec-indep_translocase_CS"/>
</dbReference>
<dbReference type="PRINTS" id="PR01840">
    <property type="entry name" value="TATCFAMILY"/>
</dbReference>
<proteinExistence type="inferred from homology"/>
<dbReference type="GO" id="GO:0065002">
    <property type="term" value="P:intracellular protein transmembrane transport"/>
    <property type="evidence" value="ECO:0007669"/>
    <property type="project" value="TreeGrafter"/>
</dbReference>